<dbReference type="SUPFAM" id="SSF51735">
    <property type="entry name" value="NAD(P)-binding Rossmann-fold domains"/>
    <property type="match status" value="1"/>
</dbReference>
<dbReference type="Gene3D" id="3.40.50.720">
    <property type="entry name" value="NAD(P)-binding Rossmann-like Domain"/>
    <property type="match status" value="1"/>
</dbReference>
<dbReference type="GO" id="GO:0032787">
    <property type="term" value="P:monocarboxylic acid metabolic process"/>
    <property type="evidence" value="ECO:0007669"/>
    <property type="project" value="UniProtKB-ARBA"/>
</dbReference>
<evidence type="ECO:0000256" key="1">
    <source>
        <dbReference type="ARBA" id="ARBA00006484"/>
    </source>
</evidence>
<protein>
    <submittedName>
        <fullName evidence="4">Gluconate 5-dehydrogenase</fullName>
        <ecNumber evidence="4">1.1.1.69</ecNumber>
    </submittedName>
</protein>
<keyword evidence="2 4" id="KW-0560">Oxidoreductase</keyword>
<gene>
    <name evidence="4" type="primary">gno_1</name>
    <name evidence="4" type="ORF">RS82_01323</name>
</gene>
<dbReference type="InterPro" id="IPR057326">
    <property type="entry name" value="KR_dom"/>
</dbReference>
<dbReference type="InterPro" id="IPR036291">
    <property type="entry name" value="NAD(P)-bd_dom_sf"/>
</dbReference>
<dbReference type="PRINTS" id="PR00080">
    <property type="entry name" value="SDRFAMILY"/>
</dbReference>
<accession>A0A0M2HAY8</accession>
<dbReference type="NCBIfam" id="NF005559">
    <property type="entry name" value="PRK07231.1"/>
    <property type="match status" value="1"/>
</dbReference>
<evidence type="ECO:0000256" key="2">
    <source>
        <dbReference type="ARBA" id="ARBA00023002"/>
    </source>
</evidence>
<dbReference type="InterPro" id="IPR050259">
    <property type="entry name" value="SDR"/>
</dbReference>
<evidence type="ECO:0000313" key="5">
    <source>
        <dbReference type="Proteomes" id="UP000034098"/>
    </source>
</evidence>
<dbReference type="InterPro" id="IPR020904">
    <property type="entry name" value="Sc_DH/Rdtase_CS"/>
</dbReference>
<comment type="similarity">
    <text evidence="1">Belongs to the short-chain dehydrogenases/reductases (SDR) family.</text>
</comment>
<keyword evidence="5" id="KW-1185">Reference proteome</keyword>
<dbReference type="PANTHER" id="PTHR42879">
    <property type="entry name" value="3-OXOACYL-(ACYL-CARRIER-PROTEIN) REDUCTASE"/>
    <property type="match status" value="1"/>
</dbReference>
<dbReference type="Proteomes" id="UP000034098">
    <property type="component" value="Unassembled WGS sequence"/>
</dbReference>
<dbReference type="GO" id="GO:0008874">
    <property type="term" value="F:gluconate 5-dehydrogenase activity"/>
    <property type="evidence" value="ECO:0007669"/>
    <property type="project" value="UniProtKB-EC"/>
</dbReference>
<dbReference type="Pfam" id="PF13561">
    <property type="entry name" value="adh_short_C2"/>
    <property type="match status" value="1"/>
</dbReference>
<dbReference type="EC" id="1.1.1.69" evidence="4"/>
<proteinExistence type="inferred from homology"/>
<sequence length="250" mass="25589">MEYFGLTGRRALVTGGNRGLGLAIAHALAAAGAHVVLGVRNPESADQPLRAIRAEGGSASSIALDVTRLDEARAAVDAASEGGAFDILVNNAGGGINAPAIDVTEADFDAVWSLNVRSALFLSQHVARSMPSGGAIVNVASQAGIVALPGESSYCVAKAAMLHMTRCHALEWGDRGIRVNAVAPTFIETDGTADALSDPAFRADVIDRIAALHRIGKPTEVAGAVLFLCSPAASLVTGQTLVVDGGWTIR</sequence>
<dbReference type="RefSeq" id="WP_045297787.1">
    <property type="nucleotide sequence ID" value="NZ_JYJA01000030.1"/>
</dbReference>
<organism evidence="4 5">
    <name type="scientific">Microbacterium trichothecenolyticum</name>
    <name type="common">Aureobacterium trichothecenolyticum</name>
    <dbReference type="NCBI Taxonomy" id="69370"/>
    <lineage>
        <taxon>Bacteria</taxon>
        <taxon>Bacillati</taxon>
        <taxon>Actinomycetota</taxon>
        <taxon>Actinomycetes</taxon>
        <taxon>Micrococcales</taxon>
        <taxon>Microbacteriaceae</taxon>
        <taxon>Microbacterium</taxon>
    </lineage>
</organism>
<dbReference type="PATRIC" id="fig|69370.6.peg.1359"/>
<dbReference type="AlphaFoldDB" id="A0A0M2HAY8"/>
<dbReference type="PRINTS" id="PR00081">
    <property type="entry name" value="GDHRDH"/>
</dbReference>
<dbReference type="SMART" id="SM00822">
    <property type="entry name" value="PKS_KR"/>
    <property type="match status" value="1"/>
</dbReference>
<dbReference type="InterPro" id="IPR002347">
    <property type="entry name" value="SDR_fam"/>
</dbReference>
<evidence type="ECO:0000313" key="4">
    <source>
        <dbReference type="EMBL" id="KJL43628.1"/>
    </source>
</evidence>
<feature type="domain" description="Ketoreductase" evidence="3">
    <location>
        <begin position="9"/>
        <end position="185"/>
    </location>
</feature>
<dbReference type="PANTHER" id="PTHR42879:SF2">
    <property type="entry name" value="3-OXOACYL-[ACYL-CARRIER-PROTEIN] REDUCTASE FABG"/>
    <property type="match status" value="1"/>
</dbReference>
<evidence type="ECO:0000259" key="3">
    <source>
        <dbReference type="SMART" id="SM00822"/>
    </source>
</evidence>
<reference evidence="4 5" key="1">
    <citation type="submission" date="2015-02" db="EMBL/GenBank/DDBJ databases">
        <title>Draft genome sequences of ten Microbacterium spp. with emphasis on heavy metal contaminated environments.</title>
        <authorList>
            <person name="Corretto E."/>
        </authorList>
    </citation>
    <scope>NUCLEOTIDE SEQUENCE [LARGE SCALE GENOMIC DNA]</scope>
    <source>
        <strain evidence="4 5">DSM 8608</strain>
    </source>
</reference>
<dbReference type="FunFam" id="3.40.50.720:FF:000084">
    <property type="entry name" value="Short-chain dehydrogenase reductase"/>
    <property type="match status" value="1"/>
</dbReference>
<name>A0A0M2HAY8_MICTR</name>
<dbReference type="OrthoDB" id="517007at2"/>
<dbReference type="EMBL" id="JYJA01000030">
    <property type="protein sequence ID" value="KJL43628.1"/>
    <property type="molecule type" value="Genomic_DNA"/>
</dbReference>
<dbReference type="PROSITE" id="PS00061">
    <property type="entry name" value="ADH_SHORT"/>
    <property type="match status" value="1"/>
</dbReference>
<comment type="caution">
    <text evidence="4">The sequence shown here is derived from an EMBL/GenBank/DDBJ whole genome shotgun (WGS) entry which is preliminary data.</text>
</comment>